<name>A0A3N4J8L9_9PEZI</name>
<evidence type="ECO:0000313" key="2">
    <source>
        <dbReference type="Proteomes" id="UP000276215"/>
    </source>
</evidence>
<gene>
    <name evidence="1" type="ORF">L873DRAFT_1814207</name>
</gene>
<evidence type="ECO:0000313" key="1">
    <source>
        <dbReference type="EMBL" id="RPA94632.1"/>
    </source>
</evidence>
<reference evidence="1 2" key="1">
    <citation type="journal article" date="2018" name="Nat. Ecol. Evol.">
        <title>Pezizomycetes genomes reveal the molecular basis of ectomycorrhizal truffle lifestyle.</title>
        <authorList>
            <person name="Murat C."/>
            <person name="Payen T."/>
            <person name="Noel B."/>
            <person name="Kuo A."/>
            <person name="Morin E."/>
            <person name="Chen J."/>
            <person name="Kohler A."/>
            <person name="Krizsan K."/>
            <person name="Balestrini R."/>
            <person name="Da Silva C."/>
            <person name="Montanini B."/>
            <person name="Hainaut M."/>
            <person name="Levati E."/>
            <person name="Barry K.W."/>
            <person name="Belfiori B."/>
            <person name="Cichocki N."/>
            <person name="Clum A."/>
            <person name="Dockter R.B."/>
            <person name="Fauchery L."/>
            <person name="Guy J."/>
            <person name="Iotti M."/>
            <person name="Le Tacon F."/>
            <person name="Lindquist E.A."/>
            <person name="Lipzen A."/>
            <person name="Malagnac F."/>
            <person name="Mello A."/>
            <person name="Molinier V."/>
            <person name="Miyauchi S."/>
            <person name="Poulain J."/>
            <person name="Riccioni C."/>
            <person name="Rubini A."/>
            <person name="Sitrit Y."/>
            <person name="Splivallo R."/>
            <person name="Traeger S."/>
            <person name="Wang M."/>
            <person name="Zifcakova L."/>
            <person name="Wipf D."/>
            <person name="Zambonelli A."/>
            <person name="Paolocci F."/>
            <person name="Nowrousian M."/>
            <person name="Ottonello S."/>
            <person name="Baldrian P."/>
            <person name="Spatafora J.W."/>
            <person name="Henrissat B."/>
            <person name="Nagy L.G."/>
            <person name="Aury J.M."/>
            <person name="Wincker P."/>
            <person name="Grigoriev I.V."/>
            <person name="Bonfante P."/>
            <person name="Martin F.M."/>
        </authorList>
    </citation>
    <scope>NUCLEOTIDE SEQUENCE [LARGE SCALE GENOMIC DNA]</scope>
    <source>
        <strain evidence="1 2">120613-1</strain>
    </source>
</reference>
<organism evidence="1 2">
    <name type="scientific">Choiromyces venosus 120613-1</name>
    <dbReference type="NCBI Taxonomy" id="1336337"/>
    <lineage>
        <taxon>Eukaryota</taxon>
        <taxon>Fungi</taxon>
        <taxon>Dikarya</taxon>
        <taxon>Ascomycota</taxon>
        <taxon>Pezizomycotina</taxon>
        <taxon>Pezizomycetes</taxon>
        <taxon>Pezizales</taxon>
        <taxon>Tuberaceae</taxon>
        <taxon>Choiromyces</taxon>
    </lineage>
</organism>
<sequence>MGRTGRLGSLSVILLYKEGKTYHKIVEEIGTSRTVGRIARELAAPLARSESNKERMGCFEKEVSKSSMEEKNNPS</sequence>
<dbReference type="AlphaFoldDB" id="A0A3N4J8L9"/>
<keyword evidence="2" id="KW-1185">Reference proteome</keyword>
<dbReference type="EMBL" id="ML120435">
    <property type="protein sequence ID" value="RPA94632.1"/>
    <property type="molecule type" value="Genomic_DNA"/>
</dbReference>
<protein>
    <submittedName>
        <fullName evidence="1">Uncharacterized protein</fullName>
    </submittedName>
</protein>
<accession>A0A3N4J8L9</accession>
<proteinExistence type="predicted"/>
<dbReference type="Proteomes" id="UP000276215">
    <property type="component" value="Unassembled WGS sequence"/>
</dbReference>